<dbReference type="SUPFAM" id="SSF49373">
    <property type="entry name" value="Invasin/intimin cell-adhesion fragments"/>
    <property type="match status" value="1"/>
</dbReference>
<dbReference type="CDD" id="cd00063">
    <property type="entry name" value="FN3"/>
    <property type="match status" value="1"/>
</dbReference>
<dbReference type="InterPro" id="IPR013783">
    <property type="entry name" value="Ig-like_fold"/>
</dbReference>
<dbReference type="InterPro" id="IPR003961">
    <property type="entry name" value="FN3_dom"/>
</dbReference>
<evidence type="ECO:0000256" key="2">
    <source>
        <dbReference type="SAM" id="MobiDB-lite"/>
    </source>
</evidence>
<feature type="domain" description="BIG2" evidence="4">
    <location>
        <begin position="1428"/>
        <end position="1509"/>
    </location>
</feature>
<feature type="chain" id="PRO_5047451075" evidence="3">
    <location>
        <begin position="31"/>
        <end position="1512"/>
    </location>
</feature>
<dbReference type="Proteomes" id="UP001652409">
    <property type="component" value="Unassembled WGS sequence"/>
</dbReference>
<dbReference type="InterPro" id="IPR036116">
    <property type="entry name" value="FN3_sf"/>
</dbReference>
<evidence type="ECO:0000256" key="3">
    <source>
        <dbReference type="SAM" id="SignalP"/>
    </source>
</evidence>
<gene>
    <name evidence="5" type="ORF">OCV61_16860</name>
</gene>
<reference evidence="5 6" key="1">
    <citation type="journal article" date="2021" name="ISME Commun">
        <title>Automated analysis of genomic sequences facilitates high-throughput and comprehensive description of bacteria.</title>
        <authorList>
            <person name="Hitch T.C.A."/>
        </authorList>
    </citation>
    <scope>NUCLEOTIDE SEQUENCE [LARGE SCALE GENOMIC DNA]</scope>
    <source>
        <strain evidence="5 6">Sanger_23</strain>
    </source>
</reference>
<evidence type="ECO:0000313" key="5">
    <source>
        <dbReference type="EMBL" id="MCU6767041.1"/>
    </source>
</evidence>
<keyword evidence="3" id="KW-0732">Signal</keyword>
<sequence length="1512" mass="166002">MRKKELFKRLTAISMAAMMTLTMMPSYAFASDSAFSDGQKTWEEVSAEDAFSDGDVIADEPEEILEDSDDFQLAQPDAAYDEAEDAKTAAAAYLKTNYIDGTNKITSTGGANVVKSDDGLSYTVGLTTPSGSSISSLRLKTEGSTSSYRSGWYINSKYVNWGSKKPSAPRSLGITRPTAEEGNQSFTATLRLFAADTSTDVIDDATRAEAAALASQDFTITLVAAEKVYDYRLTLKVQDSDQKEITDADVKLEEMSYPFDTVSHESDGTYKMIKDMQYKLTVTRDGYNSYTEKFTFSGNPEKLEKTVTLSKTVIHAITFKVTDKDTGDVIPDVEVTVKKSGDWQPINGKNGSYSLVEGYKYTWSVSGVENYKNASDEFTVTKDEEILIQLTKEISTYKVTFKPTYLGQAVANATVKVTHEEEDDYDEYETYTVEDKPANGVYSLKKGVEYTYTVKADGYKDATGTYTPSGNQVEIAYPVAMQKDVVIDPADQAKVDAAVAQFNKELLGALRPGYDKYKNINAFVEAKLASYTIDTAGIKVAVKSSDNTDVIGVDGVIHYIASQKPASNNINSVSLDVVFTFELNGAQADTDSTRVTVGWDRDHFSRKMAEEKDSLTWDMIKGNNTSQTEVESDLSLPQIMTDGAFYAWSQITWTSSDPTVISVEDATSIKVTEPVKGVIHAPAKDTEVTLTATFNANDTILNSYCGETVNAFTSCTKDFTVTVKGTNIAPPTEEELLAILDKYYTADQFTDFVNKDEVVDLNNCQADFSLPKYTRIKDENDHLVFNNGEITVTSENEAVTVNGYRTYVDGFYTKDMTGDLVVTFTRENVTAVKRFPMTVKPLDASVLADELAMMEQAKLHYFDGINDGRYADKDSITGNLHPFQEMVLDENGNPKWIYSFIDRTGKGIIADDFFDDSWIMEGAGYNRFKSSNQRYINHDTLNVYPGETDTEITISSLLSSERYGVFAKKHPDNEALQKLYRQPVSVTVTVVGTKSAAEGLADLIQSTQEILDTMAEGQEPGQYPAGTKAKLQQVLDAAKAAQVKENVTEEELRQAIRELKAAAAEAQDAQNVVTASITVRLNQTPNQLGQLLSMTVAADTAKSYGYEKPEEMKNKVAVVDVLYAIHKELYGTDFENDPGRYLAVNNTGKITTIFKAQNPNVSYLINDKYPMDASGNMTAAHNSVVNTGDQFSIFVYADTTGWTDKYLFFQDVPSSVEAGKDFAVTLKTYGYDSNWNTVELLVAGSTLTLENKATGEKTQAVTDENGSAVIKAEKAGSYRLYVSNAPYTYYAVAMKDIEVKAAEVPATPTEAPKPTVTPAPNPTVAPQPTKAPAKRGQVLVARAKAAKTSVALSWTKVNGAENYKIYGAKNNGKVKLLKAVSGTTRSWTQKKLKKGTTYKYYVAAFGSYGRITKSAVIYTNTTGGKKADIKKVTVNKKAFTLKKGKTATIKAKAIASKGTFKKYTSNIRYVSTNTSIATVSKKGVIKAKAKGKCYVYCYAQNGLYKKVKVTVK</sequence>
<dbReference type="Gene3D" id="1.20.1270.90">
    <property type="entry name" value="AF1782-like"/>
    <property type="match status" value="1"/>
</dbReference>
<dbReference type="SUPFAM" id="SSF49265">
    <property type="entry name" value="Fibronectin type III"/>
    <property type="match status" value="1"/>
</dbReference>
<feature type="signal peptide" evidence="3">
    <location>
        <begin position="1"/>
        <end position="30"/>
    </location>
</feature>
<keyword evidence="1" id="KW-0175">Coiled coil</keyword>
<proteinExistence type="predicted"/>
<evidence type="ECO:0000313" key="6">
    <source>
        <dbReference type="Proteomes" id="UP001652409"/>
    </source>
</evidence>
<dbReference type="EMBL" id="JAOQJL010000049">
    <property type="protein sequence ID" value="MCU6767041.1"/>
    <property type="molecule type" value="Genomic_DNA"/>
</dbReference>
<dbReference type="SUPFAM" id="SSF49478">
    <property type="entry name" value="Cna protein B-type domain"/>
    <property type="match status" value="1"/>
</dbReference>
<protein>
    <submittedName>
        <fullName evidence="5">Ig-like domain-containing protein</fullName>
    </submittedName>
</protein>
<name>A0ABT2TZF2_9FIRM</name>
<evidence type="ECO:0000259" key="4">
    <source>
        <dbReference type="SMART" id="SM00635"/>
    </source>
</evidence>
<evidence type="ECO:0000256" key="1">
    <source>
        <dbReference type="SAM" id="Coils"/>
    </source>
</evidence>
<dbReference type="Gene3D" id="2.60.40.10">
    <property type="entry name" value="Immunoglobulins"/>
    <property type="match status" value="1"/>
</dbReference>
<feature type="coiled-coil region" evidence="1">
    <location>
        <begin position="1038"/>
        <end position="1072"/>
    </location>
</feature>
<accession>A0ABT2TZF2</accession>
<dbReference type="Pfam" id="PF02368">
    <property type="entry name" value="Big_2"/>
    <property type="match status" value="1"/>
</dbReference>
<dbReference type="InterPro" id="IPR003343">
    <property type="entry name" value="Big_2"/>
</dbReference>
<dbReference type="Gene3D" id="2.60.40.1080">
    <property type="match status" value="1"/>
</dbReference>
<dbReference type="RefSeq" id="WP_158422768.1">
    <property type="nucleotide sequence ID" value="NZ_JAOQJL010000049.1"/>
</dbReference>
<dbReference type="InterPro" id="IPR008964">
    <property type="entry name" value="Invasin/intimin_cell_adhesion"/>
</dbReference>
<organism evidence="5 6">
    <name type="scientific">Blautia ammoniilytica</name>
    <dbReference type="NCBI Taxonomy" id="2981782"/>
    <lineage>
        <taxon>Bacteria</taxon>
        <taxon>Bacillati</taxon>
        <taxon>Bacillota</taxon>
        <taxon>Clostridia</taxon>
        <taxon>Lachnospirales</taxon>
        <taxon>Lachnospiraceae</taxon>
        <taxon>Blautia</taxon>
    </lineage>
</organism>
<feature type="compositionally biased region" description="Pro residues" evidence="2">
    <location>
        <begin position="1315"/>
        <end position="1325"/>
    </location>
</feature>
<comment type="caution">
    <text evidence="5">The sequence shown here is derived from an EMBL/GenBank/DDBJ whole genome shotgun (WGS) entry which is preliminary data.</text>
</comment>
<dbReference type="SMART" id="SM00635">
    <property type="entry name" value="BID_2"/>
    <property type="match status" value="1"/>
</dbReference>
<keyword evidence="6" id="KW-1185">Reference proteome</keyword>
<feature type="region of interest" description="Disordered" evidence="2">
    <location>
        <begin position="1306"/>
        <end position="1333"/>
    </location>
</feature>